<evidence type="ECO:0000313" key="4">
    <source>
        <dbReference type="Proteomes" id="UP000561438"/>
    </source>
</evidence>
<dbReference type="PIRSF" id="PIRSF021497">
    <property type="entry name" value="Sulphotransferase_Stf0"/>
    <property type="match status" value="1"/>
</dbReference>
<dbReference type="RefSeq" id="WP_176265767.1">
    <property type="nucleotide sequence ID" value="NZ_JABWGV010000001.1"/>
</dbReference>
<name>A0A850GYI4_9SPHN</name>
<organism evidence="3 4">
    <name type="scientific">Qipengyuania atrilutea</name>
    <dbReference type="NCBI Taxonomy" id="2744473"/>
    <lineage>
        <taxon>Bacteria</taxon>
        <taxon>Pseudomonadati</taxon>
        <taxon>Pseudomonadota</taxon>
        <taxon>Alphaproteobacteria</taxon>
        <taxon>Sphingomonadales</taxon>
        <taxon>Erythrobacteraceae</taxon>
        <taxon>Qipengyuania</taxon>
    </lineage>
</organism>
<comment type="caution">
    <text evidence="3">The sequence shown here is derived from an EMBL/GenBank/DDBJ whole genome shotgun (WGS) entry which is preliminary data.</text>
</comment>
<dbReference type="InterPro" id="IPR024628">
    <property type="entry name" value="Sulfotransferase_Stf0_dom"/>
</dbReference>
<feature type="domain" description="Sulphotransferase Stf0" evidence="2">
    <location>
        <begin position="26"/>
        <end position="250"/>
    </location>
</feature>
<evidence type="ECO:0000256" key="1">
    <source>
        <dbReference type="SAM" id="MobiDB-lite"/>
    </source>
</evidence>
<evidence type="ECO:0000259" key="2">
    <source>
        <dbReference type="Pfam" id="PF09037"/>
    </source>
</evidence>
<dbReference type="InterPro" id="IPR015124">
    <property type="entry name" value="Stf0"/>
</dbReference>
<sequence>MQLDGITTGYERKFDWPPYEGKPRPYLLASVPRTGSTYLSHLLWETGCLGAPLEYLNFEPSGPYGHVSNSPPGQLGLWQQVVPARTSPNGVFGLKAFPLQMELLGRSNPPLLARAMRFLLSGGAQSKVVQLRRRDTAAHAISLARASLRGIWRAEQESERRREPNYDAAVVEQAIRELAAQEDAWTQMYREMGIRPLVVWYEDVVANPDATVSDIAAYLSVELDPSLSVDVPSIERQDQSGTREWRRRLENE</sequence>
<evidence type="ECO:0000313" key="3">
    <source>
        <dbReference type="EMBL" id="NVD43427.1"/>
    </source>
</evidence>
<feature type="region of interest" description="Disordered" evidence="1">
    <location>
        <begin position="233"/>
        <end position="252"/>
    </location>
</feature>
<dbReference type="InterPro" id="IPR027417">
    <property type="entry name" value="P-loop_NTPase"/>
</dbReference>
<gene>
    <name evidence="3" type="ORF">HUV48_00155</name>
</gene>
<reference evidence="3 4" key="1">
    <citation type="submission" date="2020-06" db="EMBL/GenBank/DDBJ databases">
        <title>Altererythrobacter sp. HHU K3-1.</title>
        <authorList>
            <person name="Zhang D."/>
            <person name="Xue H."/>
        </authorList>
    </citation>
    <scope>NUCLEOTIDE SEQUENCE [LARGE SCALE GENOMIC DNA]</scope>
    <source>
        <strain evidence="3 4">HHU K3-1</strain>
    </source>
</reference>
<dbReference type="Proteomes" id="UP000561438">
    <property type="component" value="Unassembled WGS sequence"/>
</dbReference>
<keyword evidence="4" id="KW-1185">Reference proteome</keyword>
<dbReference type="GO" id="GO:0016740">
    <property type="term" value="F:transferase activity"/>
    <property type="evidence" value="ECO:0007669"/>
    <property type="project" value="InterPro"/>
</dbReference>
<dbReference type="AlphaFoldDB" id="A0A850GYI4"/>
<dbReference type="EMBL" id="JABWGV010000001">
    <property type="protein sequence ID" value="NVD43427.1"/>
    <property type="molecule type" value="Genomic_DNA"/>
</dbReference>
<dbReference type="Pfam" id="PF09037">
    <property type="entry name" value="Sulphotransf"/>
    <property type="match status" value="1"/>
</dbReference>
<accession>A0A850GYI4</accession>
<proteinExistence type="predicted"/>
<dbReference type="Gene3D" id="3.40.50.300">
    <property type="entry name" value="P-loop containing nucleotide triphosphate hydrolases"/>
    <property type="match status" value="1"/>
</dbReference>
<protein>
    <recommendedName>
        <fullName evidence="2">Sulphotransferase Stf0 domain-containing protein</fullName>
    </recommendedName>
</protein>
<dbReference type="SUPFAM" id="SSF52540">
    <property type="entry name" value="P-loop containing nucleoside triphosphate hydrolases"/>
    <property type="match status" value="1"/>
</dbReference>